<sequence>MAIKPLIALLSLLPGEALTETVLGAYIFHRHGDRTSKSWPPTSLTALGADQVYVSGQWYRNRYIASNSTHTILNIASDIALLSQMSITAPVDNVLQSSAEVFTQAIYPPAGTAATQTLANGEEVQAPLNGYQYIPVNIVSSAASSSGAEDNPWLQGSSGCAKAVVSSNDYFQSSEYLELLSSTRQFYQDLLPVYNTTFDSSEATFKNAYAIFDYVHVSQIHNASIPSDGLLTNDTVVQLQTLANAHELGLAFNQSEPVRAIAGSVLAAQIIDALNDTIESSLKKKSAERFNVQFGAYATFMSFFGLSNLTSVNEDFKGIVDYASSMTFELVTNATVNGTDAPITVSPDDVSVRFLFSNGSASDSAPAQEYPLFGQTETTIPWSDFVTNMQKFSIGDTPSWCTACGNSTGVCASSSSSSGSGSASASGSSSGSGSGLSAGAAAAVGVCSLLGLVLLLILGAALAGFRVVKKGKRAVQEPTASAAEAGTKA</sequence>
<comment type="similarity">
    <text evidence="1">Belongs to the histidine acid phosphatase family.</text>
</comment>
<keyword evidence="3" id="KW-0732">Signal</keyword>
<dbReference type="SUPFAM" id="SSF53254">
    <property type="entry name" value="Phosphoglycerate mutase-like"/>
    <property type="match status" value="1"/>
</dbReference>
<keyword evidence="2" id="KW-1133">Transmembrane helix</keyword>
<organism evidence="4 5">
    <name type="scientific">Phomopsis amygdali</name>
    <name type="common">Fusicoccum amygdali</name>
    <dbReference type="NCBI Taxonomy" id="1214568"/>
    <lineage>
        <taxon>Eukaryota</taxon>
        <taxon>Fungi</taxon>
        <taxon>Dikarya</taxon>
        <taxon>Ascomycota</taxon>
        <taxon>Pezizomycotina</taxon>
        <taxon>Sordariomycetes</taxon>
        <taxon>Sordariomycetidae</taxon>
        <taxon>Diaporthales</taxon>
        <taxon>Diaporthaceae</taxon>
        <taxon>Diaporthe</taxon>
    </lineage>
</organism>
<accession>A0AAD9SP93</accession>
<keyword evidence="2" id="KW-0472">Membrane</keyword>
<dbReference type="PANTHER" id="PTHR11567:SF142">
    <property type="entry name" value="PHOSPHOGLYCERATE MUTASE-LIKE PROTEIN"/>
    <property type="match status" value="1"/>
</dbReference>
<comment type="caution">
    <text evidence="4">The sequence shown here is derived from an EMBL/GenBank/DDBJ whole genome shotgun (WGS) entry which is preliminary data.</text>
</comment>
<evidence type="ECO:0000313" key="5">
    <source>
        <dbReference type="Proteomes" id="UP001265746"/>
    </source>
</evidence>
<dbReference type="Pfam" id="PF00328">
    <property type="entry name" value="His_Phos_2"/>
    <property type="match status" value="1"/>
</dbReference>
<keyword evidence="5" id="KW-1185">Reference proteome</keyword>
<feature type="chain" id="PRO_5041984671" evidence="3">
    <location>
        <begin position="20"/>
        <end position="489"/>
    </location>
</feature>
<dbReference type="InterPro" id="IPR000560">
    <property type="entry name" value="His_Pase_clade-2"/>
</dbReference>
<evidence type="ECO:0000256" key="2">
    <source>
        <dbReference type="SAM" id="Phobius"/>
    </source>
</evidence>
<proteinExistence type="inferred from homology"/>
<dbReference type="InterPro" id="IPR029033">
    <property type="entry name" value="His_PPase_superfam"/>
</dbReference>
<dbReference type="CDD" id="cd07061">
    <property type="entry name" value="HP_HAP_like"/>
    <property type="match status" value="1"/>
</dbReference>
<dbReference type="PANTHER" id="PTHR11567">
    <property type="entry name" value="ACID PHOSPHATASE-RELATED"/>
    <property type="match status" value="1"/>
</dbReference>
<feature type="transmembrane region" description="Helical" evidence="2">
    <location>
        <begin position="438"/>
        <end position="463"/>
    </location>
</feature>
<dbReference type="EMBL" id="JAUJFL010000001">
    <property type="protein sequence ID" value="KAK2614001.1"/>
    <property type="molecule type" value="Genomic_DNA"/>
</dbReference>
<dbReference type="Gene3D" id="3.40.50.1240">
    <property type="entry name" value="Phosphoglycerate mutase-like"/>
    <property type="match status" value="1"/>
</dbReference>
<keyword evidence="2" id="KW-0812">Transmembrane</keyword>
<evidence type="ECO:0000256" key="3">
    <source>
        <dbReference type="SAM" id="SignalP"/>
    </source>
</evidence>
<dbReference type="AlphaFoldDB" id="A0AAD9SP93"/>
<dbReference type="Proteomes" id="UP001265746">
    <property type="component" value="Unassembled WGS sequence"/>
</dbReference>
<name>A0AAD9SP93_PHOAM</name>
<feature type="signal peptide" evidence="3">
    <location>
        <begin position="1"/>
        <end position="19"/>
    </location>
</feature>
<evidence type="ECO:0000313" key="4">
    <source>
        <dbReference type="EMBL" id="KAK2614001.1"/>
    </source>
</evidence>
<protein>
    <submittedName>
        <fullName evidence="4">Uncharacterized protein</fullName>
    </submittedName>
</protein>
<gene>
    <name evidence="4" type="ORF">N8I77_000863</name>
</gene>
<dbReference type="GO" id="GO:0016791">
    <property type="term" value="F:phosphatase activity"/>
    <property type="evidence" value="ECO:0007669"/>
    <property type="project" value="TreeGrafter"/>
</dbReference>
<reference evidence="4" key="1">
    <citation type="submission" date="2023-06" db="EMBL/GenBank/DDBJ databases">
        <authorList>
            <person name="Noh H."/>
        </authorList>
    </citation>
    <scope>NUCLEOTIDE SEQUENCE</scope>
    <source>
        <strain evidence="4">DUCC20226</strain>
    </source>
</reference>
<evidence type="ECO:0000256" key="1">
    <source>
        <dbReference type="ARBA" id="ARBA00005375"/>
    </source>
</evidence>
<dbReference type="InterPro" id="IPR050645">
    <property type="entry name" value="Histidine_acid_phosphatase"/>
</dbReference>